<evidence type="ECO:0000313" key="11">
    <source>
        <dbReference type="EMBL" id="HIR66847.1"/>
    </source>
</evidence>
<evidence type="ECO:0000259" key="9">
    <source>
        <dbReference type="PROSITE" id="PS51192"/>
    </source>
</evidence>
<dbReference type="PANTHER" id="PTHR47964:SF1">
    <property type="entry name" value="ATP-DEPENDENT DNA HELICASE HOMOLOG RECG, CHLOROPLASTIC"/>
    <property type="match status" value="1"/>
</dbReference>
<dbReference type="InterPro" id="IPR014001">
    <property type="entry name" value="Helicase_ATP-bd"/>
</dbReference>
<keyword evidence="5" id="KW-0067">ATP-binding</keyword>
<protein>
    <recommendedName>
        <fullName evidence="8">Probable DNA 3'-5' helicase RecG</fullName>
    </recommendedName>
</protein>
<dbReference type="InterPro" id="IPR033454">
    <property type="entry name" value="RecG_wedge"/>
</dbReference>
<keyword evidence="3" id="KW-0378">Hydrolase</keyword>
<dbReference type="Pfam" id="PF00271">
    <property type="entry name" value="Helicase_C"/>
    <property type="match status" value="1"/>
</dbReference>
<dbReference type="Pfam" id="PF19833">
    <property type="entry name" value="RecG_dom3_C"/>
    <property type="match status" value="1"/>
</dbReference>
<dbReference type="Pfam" id="PF17191">
    <property type="entry name" value="RecG_wedge"/>
    <property type="match status" value="1"/>
</dbReference>
<dbReference type="Gene3D" id="3.40.50.300">
    <property type="entry name" value="P-loop containing nucleotide triphosphate hydrolases"/>
    <property type="match status" value="2"/>
</dbReference>
<dbReference type="GO" id="GO:0016787">
    <property type="term" value="F:hydrolase activity"/>
    <property type="evidence" value="ECO:0007669"/>
    <property type="project" value="UniProtKB-KW"/>
</dbReference>
<reference evidence="11" key="2">
    <citation type="journal article" date="2021" name="PeerJ">
        <title>Extensive microbial diversity within the chicken gut microbiome revealed by metagenomics and culture.</title>
        <authorList>
            <person name="Gilroy R."/>
            <person name="Ravi A."/>
            <person name="Getino M."/>
            <person name="Pursley I."/>
            <person name="Horton D.L."/>
            <person name="Alikhan N.F."/>
            <person name="Baker D."/>
            <person name="Gharbi K."/>
            <person name="Hall N."/>
            <person name="Watson M."/>
            <person name="Adriaenssens E.M."/>
            <person name="Foster-Nyarko E."/>
            <person name="Jarju S."/>
            <person name="Secka A."/>
            <person name="Antonio M."/>
            <person name="Oren A."/>
            <person name="Chaudhuri R.R."/>
            <person name="La Ragione R."/>
            <person name="Hildebrand F."/>
            <person name="Pallen M.J."/>
        </authorList>
    </citation>
    <scope>NUCLEOTIDE SEQUENCE</scope>
    <source>
        <strain evidence="11">ChiW16-3235</strain>
    </source>
</reference>
<dbReference type="AlphaFoldDB" id="A0A9D1J9C6"/>
<evidence type="ECO:0000256" key="7">
    <source>
        <dbReference type="ARBA" id="ARBA00023204"/>
    </source>
</evidence>
<dbReference type="InterPro" id="IPR027417">
    <property type="entry name" value="P-loop_NTPase"/>
</dbReference>
<dbReference type="InterPro" id="IPR001650">
    <property type="entry name" value="Helicase_C-like"/>
</dbReference>
<evidence type="ECO:0000313" key="12">
    <source>
        <dbReference type="Proteomes" id="UP000823913"/>
    </source>
</evidence>
<evidence type="ECO:0000256" key="2">
    <source>
        <dbReference type="ARBA" id="ARBA00022763"/>
    </source>
</evidence>
<keyword evidence="2" id="KW-0227">DNA damage</keyword>
<dbReference type="InterPro" id="IPR011545">
    <property type="entry name" value="DEAD/DEAH_box_helicase_dom"/>
</dbReference>
<dbReference type="EMBL" id="DVHK01000054">
    <property type="protein sequence ID" value="HIR66847.1"/>
    <property type="molecule type" value="Genomic_DNA"/>
</dbReference>
<dbReference type="PROSITE" id="PS51192">
    <property type="entry name" value="HELICASE_ATP_BIND_1"/>
    <property type="match status" value="1"/>
</dbReference>
<keyword evidence="6" id="KW-0238">DNA-binding</keyword>
<evidence type="ECO:0000256" key="4">
    <source>
        <dbReference type="ARBA" id="ARBA00022806"/>
    </source>
</evidence>
<dbReference type="SUPFAM" id="SSF52540">
    <property type="entry name" value="P-loop containing nucleoside triphosphate hydrolases"/>
    <property type="match status" value="1"/>
</dbReference>
<feature type="domain" description="Helicase C-terminal" evidence="10">
    <location>
        <begin position="442"/>
        <end position="601"/>
    </location>
</feature>
<evidence type="ECO:0000256" key="1">
    <source>
        <dbReference type="ARBA" id="ARBA00022741"/>
    </source>
</evidence>
<organism evidence="11 12">
    <name type="scientific">Candidatus Coproplasma avicola</name>
    <dbReference type="NCBI Taxonomy" id="2840744"/>
    <lineage>
        <taxon>Bacteria</taxon>
        <taxon>Bacillati</taxon>
        <taxon>Bacillota</taxon>
        <taxon>Clostridia</taxon>
        <taxon>Eubacteriales</taxon>
        <taxon>Candidatus Coproplasma</taxon>
    </lineage>
</organism>
<dbReference type="InterPro" id="IPR047112">
    <property type="entry name" value="RecG/Mfd"/>
</dbReference>
<dbReference type="SUPFAM" id="SSF50249">
    <property type="entry name" value="Nucleic acid-binding proteins"/>
    <property type="match status" value="1"/>
</dbReference>
<dbReference type="PANTHER" id="PTHR47964">
    <property type="entry name" value="ATP-DEPENDENT DNA HELICASE HOMOLOG RECG, CHLOROPLASTIC"/>
    <property type="match status" value="1"/>
</dbReference>
<name>A0A9D1J9C6_9FIRM</name>
<evidence type="ECO:0000256" key="5">
    <source>
        <dbReference type="ARBA" id="ARBA00022840"/>
    </source>
</evidence>
<sequence length="668" mass="73747">MKLTDLRYISEKREKDFNKLNIFSQEDLVRHFPRDYLDLTKTDTIASAYHNDVILTLCEVLNVEFNRYSKRPYVKALCRQGDYLFTAIWFNQPYVATKLTCGEYLFYGRVQNRYGMGASMVNPTFERADNNLKLKGYLPVYPLAGSLTQGAVRMAVKQALGNVKIVSAIPEALQKKYALADLKSAYVGVHLPTGAECARLAAERVAIEEYFLLISAFKVIKGDSQTARLSGYSATAEDVKNFASRFPFEFTQGQKDAVNDIYTDLKSPRVMNRLIQGDVGSGKTAVALAGIYMAVKSGHQAAMLAPTEVLARQNAELIKRYLPEYNVEFLSGSTPAAQKRAIKKGLADGSINAVCGTHALIQGDVEFADLTFVVCDEQHRFGVGQRASLTGKGGAVDTLVMSATPIPRTLTLIFYGDLDVTTIKDKPRSRQDISTSIIPERRYSDMLAYISSEVKKGAQAYFVCPKIEGDDEGAVMSVTELYEELSQKMPGVRLGLMHGKLKDKQKDEVMSAFRRGEYDCLVSTTVIEVGVDVPNATIMVIYNAERFGLSQLHQLRGRVGRGDKKSYCFLLMGSDTDVARQRLSVLKNNSDGFAIAESDLQMRGGGDFMGTRQSGHVIGDLKNLRFPVSAIFTAKAISDDAFSGAFDTAPLRAAAMGKYNKLKDVILN</sequence>
<dbReference type="SMART" id="SM00487">
    <property type="entry name" value="DEXDc"/>
    <property type="match status" value="1"/>
</dbReference>
<accession>A0A9D1J9C6</accession>
<dbReference type="InterPro" id="IPR012340">
    <property type="entry name" value="NA-bd_OB-fold"/>
</dbReference>
<dbReference type="GO" id="GO:0003677">
    <property type="term" value="F:DNA binding"/>
    <property type="evidence" value="ECO:0007669"/>
    <property type="project" value="UniProtKB-KW"/>
</dbReference>
<dbReference type="GO" id="GO:0005524">
    <property type="term" value="F:ATP binding"/>
    <property type="evidence" value="ECO:0007669"/>
    <property type="project" value="UniProtKB-KW"/>
</dbReference>
<comment type="caution">
    <text evidence="11">The sequence shown here is derived from an EMBL/GenBank/DDBJ whole genome shotgun (WGS) entry which is preliminary data.</text>
</comment>
<keyword evidence="1" id="KW-0547">Nucleotide-binding</keyword>
<dbReference type="GO" id="GO:0006281">
    <property type="term" value="P:DNA repair"/>
    <property type="evidence" value="ECO:0007669"/>
    <property type="project" value="UniProtKB-KW"/>
</dbReference>
<feature type="domain" description="Helicase ATP-binding" evidence="9">
    <location>
        <begin position="264"/>
        <end position="423"/>
    </location>
</feature>
<evidence type="ECO:0000256" key="6">
    <source>
        <dbReference type="ARBA" id="ARBA00023125"/>
    </source>
</evidence>
<dbReference type="GO" id="GO:0003678">
    <property type="term" value="F:DNA helicase activity"/>
    <property type="evidence" value="ECO:0007669"/>
    <property type="project" value="TreeGrafter"/>
</dbReference>
<evidence type="ECO:0000259" key="10">
    <source>
        <dbReference type="PROSITE" id="PS51194"/>
    </source>
</evidence>
<evidence type="ECO:0000256" key="3">
    <source>
        <dbReference type="ARBA" id="ARBA00022801"/>
    </source>
</evidence>
<dbReference type="InterPro" id="IPR045562">
    <property type="entry name" value="RecG_dom3_C"/>
</dbReference>
<dbReference type="SMART" id="SM00490">
    <property type="entry name" value="HELICc"/>
    <property type="match status" value="1"/>
</dbReference>
<dbReference type="Gene3D" id="2.40.50.140">
    <property type="entry name" value="Nucleic acid-binding proteins"/>
    <property type="match status" value="1"/>
</dbReference>
<dbReference type="Pfam" id="PF00270">
    <property type="entry name" value="DEAD"/>
    <property type="match status" value="1"/>
</dbReference>
<keyword evidence="7" id="KW-0234">DNA repair</keyword>
<proteinExistence type="predicted"/>
<dbReference type="PROSITE" id="PS51194">
    <property type="entry name" value="HELICASE_CTER"/>
    <property type="match status" value="1"/>
</dbReference>
<evidence type="ECO:0000256" key="8">
    <source>
        <dbReference type="ARBA" id="ARBA00049819"/>
    </source>
</evidence>
<dbReference type="Proteomes" id="UP000823913">
    <property type="component" value="Unassembled WGS sequence"/>
</dbReference>
<gene>
    <name evidence="11" type="ORF">IAB94_02220</name>
</gene>
<keyword evidence="4 11" id="KW-0347">Helicase</keyword>
<reference evidence="11" key="1">
    <citation type="submission" date="2020-10" db="EMBL/GenBank/DDBJ databases">
        <authorList>
            <person name="Gilroy R."/>
        </authorList>
    </citation>
    <scope>NUCLEOTIDE SEQUENCE</scope>
    <source>
        <strain evidence="11">ChiW16-3235</strain>
    </source>
</reference>